<proteinExistence type="predicted"/>
<reference evidence="1" key="1">
    <citation type="submission" date="2020-07" db="EMBL/GenBank/DDBJ databases">
        <authorList>
            <person name="Nieuwenhuis M."/>
            <person name="Van De Peppel L.J.J."/>
        </authorList>
    </citation>
    <scope>NUCLEOTIDE SEQUENCE</scope>
    <source>
        <strain evidence="1">AP01</strain>
        <tissue evidence="1">Mycelium</tissue>
    </source>
</reference>
<name>A0A9P7KAI3_9AGAR</name>
<dbReference type="Gene3D" id="3.40.710.10">
    <property type="entry name" value="DD-peptidase/beta-lactamase superfamily"/>
    <property type="match status" value="1"/>
</dbReference>
<dbReference type="Proteomes" id="UP000775547">
    <property type="component" value="Unassembled WGS sequence"/>
</dbReference>
<organism evidence="1 2">
    <name type="scientific">Asterophora parasitica</name>
    <dbReference type="NCBI Taxonomy" id="117018"/>
    <lineage>
        <taxon>Eukaryota</taxon>
        <taxon>Fungi</taxon>
        <taxon>Dikarya</taxon>
        <taxon>Basidiomycota</taxon>
        <taxon>Agaricomycotina</taxon>
        <taxon>Agaricomycetes</taxon>
        <taxon>Agaricomycetidae</taxon>
        <taxon>Agaricales</taxon>
        <taxon>Tricholomatineae</taxon>
        <taxon>Lyophyllaceae</taxon>
        <taxon>Asterophora</taxon>
    </lineage>
</organism>
<evidence type="ECO:0000313" key="1">
    <source>
        <dbReference type="EMBL" id="KAG5642134.1"/>
    </source>
</evidence>
<accession>A0A9P7KAI3</accession>
<dbReference type="EMBL" id="JABCKV010000214">
    <property type="protein sequence ID" value="KAG5642134.1"/>
    <property type="molecule type" value="Genomic_DNA"/>
</dbReference>
<dbReference type="AlphaFoldDB" id="A0A9P7KAI3"/>
<evidence type="ECO:0000313" key="2">
    <source>
        <dbReference type="Proteomes" id="UP000775547"/>
    </source>
</evidence>
<reference evidence="1" key="2">
    <citation type="submission" date="2021-10" db="EMBL/GenBank/DDBJ databases">
        <title>Phylogenomics reveals ancestral predisposition of the termite-cultivated fungus Termitomyces towards a domesticated lifestyle.</title>
        <authorList>
            <person name="Auxier B."/>
            <person name="Grum-Grzhimaylo A."/>
            <person name="Cardenas M.E."/>
            <person name="Lodge J.D."/>
            <person name="Laessoe T."/>
            <person name="Pedersen O."/>
            <person name="Smith M.E."/>
            <person name="Kuyper T.W."/>
            <person name="Franco-Molano E.A."/>
            <person name="Baroni T.J."/>
            <person name="Aanen D.K."/>
        </authorList>
    </citation>
    <scope>NUCLEOTIDE SEQUENCE</scope>
    <source>
        <strain evidence="1">AP01</strain>
        <tissue evidence="1">Mycelium</tissue>
    </source>
</reference>
<protein>
    <submittedName>
        <fullName evidence="1">Uncharacterized protein</fullName>
    </submittedName>
</protein>
<keyword evidence="2" id="KW-1185">Reference proteome</keyword>
<dbReference type="InterPro" id="IPR012338">
    <property type="entry name" value="Beta-lactam/transpept-like"/>
</dbReference>
<dbReference type="OrthoDB" id="5946976at2759"/>
<gene>
    <name evidence="1" type="ORF">DXG03_003584</name>
</gene>
<sequence>MQVKKLNYLRFSAEFRDIKQYCNLMYTLLSTLPERLLPSKTPFTSYVQEHIFYPLGMNATTYSYPVANATGDVAEGLLHEENPSGNGTARAVPMLFSLRNSTVLTGALAMRSTWYTTWLKALLLNGANPETIEAVISADVVDKAARGVSIWQGKALGYGALELCVVSNPLPANASNNCLTLAADASRIFPGAITPGVPTLLAEYNSVTGSHALFSHFNGNLFNATLLSSFGMCPTHSGFRGLGKVGPEFADGGLGLTGAWGAGAGVPPLSGKTSKERAEAWFDRA</sequence>
<dbReference type="SUPFAM" id="SSF56601">
    <property type="entry name" value="beta-lactamase/transpeptidase-like"/>
    <property type="match status" value="1"/>
</dbReference>
<comment type="caution">
    <text evidence="1">The sequence shown here is derived from an EMBL/GenBank/DDBJ whole genome shotgun (WGS) entry which is preliminary data.</text>
</comment>